<dbReference type="AlphaFoldDB" id="A0A7S3Y2J6"/>
<dbReference type="PANTHER" id="PTHR11092">
    <property type="entry name" value="SUGAR NUCLEOTIDE EPIMERASE RELATED"/>
    <property type="match status" value="1"/>
</dbReference>
<evidence type="ECO:0000259" key="3">
    <source>
        <dbReference type="Pfam" id="PF08338"/>
    </source>
</evidence>
<feature type="domain" description="DUF1731" evidence="3">
    <location>
        <begin position="302"/>
        <end position="346"/>
    </location>
</feature>
<dbReference type="Pfam" id="PF08338">
    <property type="entry name" value="DUF1731"/>
    <property type="match status" value="1"/>
</dbReference>
<dbReference type="InterPro" id="IPR001509">
    <property type="entry name" value="Epimerase_deHydtase"/>
</dbReference>
<sequence length="350" mass="35371">MKISTSTSLVLAGLALLIVQCTAFSSSATHSRKGLQMNFLGDLFGASKKASSPPSPMKVAVTGSSGLVGKALCEALAAGGAEVIPVARTGGGGGMFDLSALEGADAVVHLAGEGVASGEGLLAATGRWSEGKKARILASRVEGTAEVAAAVAGMKRPPKVLVCASAVGYYGYTAGAAELAEGAPRGEGFLAEVCERWEAAARPAAANTRVVNLRLGVVLAREGGALAKLLPIFSLGAGGNLGSGAQYFSWVSLRDVVRGILFALETKSLAGPANLTAPQPCTNAEFTAALGRALNRPAVVPVPEFAGKIIFGQMGEEMLFGGQRVLPGALTAKGFQFEDTEIGEALVGIV</sequence>
<dbReference type="InterPro" id="IPR010099">
    <property type="entry name" value="SDR39U1"/>
</dbReference>
<dbReference type="SUPFAM" id="SSF51735">
    <property type="entry name" value="NAD(P)-binding Rossmann-fold domains"/>
    <property type="match status" value="1"/>
</dbReference>
<evidence type="ECO:0000259" key="2">
    <source>
        <dbReference type="Pfam" id="PF01370"/>
    </source>
</evidence>
<organism evidence="4">
    <name type="scientific">Heterosigma akashiwo</name>
    <name type="common">Chromophytic alga</name>
    <name type="synonym">Heterosigma carterae</name>
    <dbReference type="NCBI Taxonomy" id="2829"/>
    <lineage>
        <taxon>Eukaryota</taxon>
        <taxon>Sar</taxon>
        <taxon>Stramenopiles</taxon>
        <taxon>Ochrophyta</taxon>
        <taxon>Raphidophyceae</taxon>
        <taxon>Chattonellales</taxon>
        <taxon>Chattonellaceae</taxon>
        <taxon>Heterosigma</taxon>
    </lineage>
</organism>
<reference evidence="4" key="1">
    <citation type="submission" date="2021-01" db="EMBL/GenBank/DDBJ databases">
        <authorList>
            <person name="Corre E."/>
            <person name="Pelletier E."/>
            <person name="Niang G."/>
            <person name="Scheremetjew M."/>
            <person name="Finn R."/>
            <person name="Kale V."/>
            <person name="Holt S."/>
            <person name="Cochrane G."/>
            <person name="Meng A."/>
            <person name="Brown T."/>
            <person name="Cohen L."/>
        </authorList>
    </citation>
    <scope>NUCLEOTIDE SEQUENCE</scope>
    <source>
        <strain evidence="4">CCMP3107</strain>
    </source>
</reference>
<dbReference type="Gene3D" id="3.40.50.720">
    <property type="entry name" value="NAD(P)-binding Rossmann-like Domain"/>
    <property type="match status" value="1"/>
</dbReference>
<accession>A0A7S3Y2J6</accession>
<feature type="domain" description="NAD-dependent epimerase/dehydratase" evidence="2">
    <location>
        <begin position="59"/>
        <end position="267"/>
    </location>
</feature>
<evidence type="ECO:0008006" key="5">
    <source>
        <dbReference type="Google" id="ProtNLM"/>
    </source>
</evidence>
<gene>
    <name evidence="4" type="ORF">HAKA00212_LOCUS18006</name>
</gene>
<dbReference type="NCBIfam" id="TIGR01777">
    <property type="entry name" value="yfcH"/>
    <property type="match status" value="1"/>
</dbReference>
<feature type="signal peptide" evidence="1">
    <location>
        <begin position="1"/>
        <end position="23"/>
    </location>
</feature>
<dbReference type="PANTHER" id="PTHR11092:SF0">
    <property type="entry name" value="EPIMERASE FAMILY PROTEIN SDR39U1"/>
    <property type="match status" value="1"/>
</dbReference>
<evidence type="ECO:0000313" key="4">
    <source>
        <dbReference type="EMBL" id="CAE0639192.1"/>
    </source>
</evidence>
<dbReference type="EMBL" id="HBIU01039539">
    <property type="protein sequence ID" value="CAE0639192.1"/>
    <property type="molecule type" value="Transcribed_RNA"/>
</dbReference>
<evidence type="ECO:0000256" key="1">
    <source>
        <dbReference type="SAM" id="SignalP"/>
    </source>
</evidence>
<dbReference type="InterPro" id="IPR013549">
    <property type="entry name" value="DUF1731"/>
</dbReference>
<name>A0A7S3Y2J6_HETAK</name>
<dbReference type="Pfam" id="PF01370">
    <property type="entry name" value="Epimerase"/>
    <property type="match status" value="1"/>
</dbReference>
<proteinExistence type="predicted"/>
<keyword evidence="1" id="KW-0732">Signal</keyword>
<dbReference type="InterPro" id="IPR036291">
    <property type="entry name" value="NAD(P)-bd_dom_sf"/>
</dbReference>
<feature type="chain" id="PRO_5031001254" description="DUF1731 domain-containing protein" evidence="1">
    <location>
        <begin position="24"/>
        <end position="350"/>
    </location>
</feature>
<protein>
    <recommendedName>
        <fullName evidence="5">DUF1731 domain-containing protein</fullName>
    </recommendedName>
</protein>